<dbReference type="PANTHER" id="PTHR46623">
    <property type="entry name" value="CARBOXYMETHYLENEBUTENOLIDASE-RELATED"/>
    <property type="match status" value="1"/>
</dbReference>
<evidence type="ECO:0000313" key="2">
    <source>
        <dbReference type="EMBL" id="OZY87295.1"/>
    </source>
</evidence>
<name>A0A266QBS6_9GAMM</name>
<dbReference type="SUPFAM" id="SSF53474">
    <property type="entry name" value="alpha/beta-Hydrolases"/>
    <property type="match status" value="1"/>
</dbReference>
<evidence type="ECO:0000259" key="1">
    <source>
        <dbReference type="Pfam" id="PF01738"/>
    </source>
</evidence>
<keyword evidence="3" id="KW-1185">Reference proteome</keyword>
<dbReference type="Pfam" id="PF01738">
    <property type="entry name" value="DLH"/>
    <property type="match status" value="1"/>
</dbReference>
<dbReference type="GO" id="GO:0016787">
    <property type="term" value="F:hydrolase activity"/>
    <property type="evidence" value="ECO:0007669"/>
    <property type="project" value="UniProtKB-KW"/>
</dbReference>
<dbReference type="PANTHER" id="PTHR46623:SF10">
    <property type="entry name" value="CARBOXYMETHYLENEBUTENOLIDASE HOMOLOG"/>
    <property type="match status" value="1"/>
</dbReference>
<dbReference type="Gene3D" id="3.40.50.1820">
    <property type="entry name" value="alpha/beta hydrolase"/>
    <property type="match status" value="1"/>
</dbReference>
<proteinExistence type="predicted"/>
<dbReference type="InterPro" id="IPR029058">
    <property type="entry name" value="AB_hydrolase_fold"/>
</dbReference>
<dbReference type="RefSeq" id="WP_094984737.1">
    <property type="nucleotide sequence ID" value="NZ_NHNI01000001.1"/>
</dbReference>
<protein>
    <submittedName>
        <fullName evidence="2">Dienelactone hydrolase</fullName>
    </submittedName>
</protein>
<comment type="caution">
    <text evidence="2">The sequence shown here is derived from an EMBL/GenBank/DDBJ whole genome shotgun (WGS) entry which is preliminary data.</text>
</comment>
<dbReference type="EMBL" id="NHNI01000001">
    <property type="protein sequence ID" value="OZY87295.1"/>
    <property type="molecule type" value="Genomic_DNA"/>
</dbReference>
<accession>A0A266QBS6</accession>
<dbReference type="InterPro" id="IPR002925">
    <property type="entry name" value="Dienelactn_hydro"/>
</dbReference>
<feature type="domain" description="Dienelactone hydrolase" evidence="1">
    <location>
        <begin position="63"/>
        <end position="290"/>
    </location>
</feature>
<gene>
    <name evidence="2" type="ORF">CBP51_10035</name>
</gene>
<reference evidence="3" key="1">
    <citation type="submission" date="2017-05" db="EMBL/GenBank/DDBJ databases">
        <authorList>
            <person name="Barney B.M."/>
        </authorList>
    </citation>
    <scope>NUCLEOTIDE SEQUENCE [LARGE SCALE GENOMIC DNA]</scope>
    <source>
        <strain evidence="3">PSBB022</strain>
    </source>
</reference>
<keyword evidence="2" id="KW-0378">Hydrolase</keyword>
<sequence>MCDDLTLDDNQRYAQTHGQLNRRQFVAGMVGASLAMYLPLNANAMSVTESTVNVATPDGTADCYFVHPASGKYPAVILWPDILGLRPAFELMGKRLAQSGYAVLVVNPFYRTQKAPVVGPGASYEDEATRTAVTALAKTLSPATHVIDAKAFASFLDQQAAVDSSKKMGTMGYCMSGSIAFRTAAALPQRVGAVASFHGGGLVNSTPDSPHLLIPKTQAQFLIAIAENDDQRDLEAKNVLRKSFADAKIKAEVEVYTGALHGWCPPDSRVYNQELAERAWSRLLALFDETLV</sequence>
<dbReference type="AlphaFoldDB" id="A0A266QBS6"/>
<dbReference type="Proteomes" id="UP000216101">
    <property type="component" value="Unassembled WGS sequence"/>
</dbReference>
<organism evidence="2 3">
    <name type="scientific">Cellvibrio mixtus</name>
    <dbReference type="NCBI Taxonomy" id="39650"/>
    <lineage>
        <taxon>Bacteria</taxon>
        <taxon>Pseudomonadati</taxon>
        <taxon>Pseudomonadota</taxon>
        <taxon>Gammaproteobacteria</taxon>
        <taxon>Cellvibrionales</taxon>
        <taxon>Cellvibrionaceae</taxon>
        <taxon>Cellvibrio</taxon>
    </lineage>
</organism>
<dbReference type="InterPro" id="IPR051049">
    <property type="entry name" value="Dienelactone_hydrolase-like"/>
</dbReference>
<evidence type="ECO:0000313" key="3">
    <source>
        <dbReference type="Proteomes" id="UP000216101"/>
    </source>
</evidence>